<dbReference type="SUPFAM" id="SSF56300">
    <property type="entry name" value="Metallo-dependent phosphatases"/>
    <property type="match status" value="1"/>
</dbReference>
<dbReference type="NCBIfam" id="TIGR00024">
    <property type="entry name" value="SbcD_rel_arch"/>
    <property type="match status" value="1"/>
</dbReference>
<dbReference type="PANTHER" id="PTHR39323:SF1">
    <property type="entry name" value="BLR1149 PROTEIN"/>
    <property type="match status" value="1"/>
</dbReference>
<organism evidence="2 3">
    <name type="scientific">Thermococcus profundus</name>
    <dbReference type="NCBI Taxonomy" id="49899"/>
    <lineage>
        <taxon>Archaea</taxon>
        <taxon>Methanobacteriati</taxon>
        <taxon>Methanobacteriota</taxon>
        <taxon>Thermococci</taxon>
        <taxon>Thermococcales</taxon>
        <taxon>Thermococcaceae</taxon>
        <taxon>Thermococcus</taxon>
    </lineage>
</organism>
<dbReference type="EMBL" id="CP014862">
    <property type="protein sequence ID" value="ASJ03439.1"/>
    <property type="molecule type" value="Genomic_DNA"/>
</dbReference>
<dbReference type="Pfam" id="PF00149">
    <property type="entry name" value="Metallophos"/>
    <property type="match status" value="1"/>
</dbReference>
<evidence type="ECO:0000313" key="3">
    <source>
        <dbReference type="Proteomes" id="UP000250179"/>
    </source>
</evidence>
<sequence>MKFTFLPEKALKAGNALVVADLHIGFEEAMVSEGHYIPKLLDEMISSLQSLLEREKPKRLIIDGDLKHSFVPLKREMRELRAFFERISRLVDEIILVRGNHDVGILWLRELGVEIVDELELSGWKVVHGHRLEEGERFIIGHEHPAIRLRDEVGAAVKVPAFLAGEELIVLPAFSPWAYGNDVTREIVSPFLQKFETSKLRVMVPLEGEVLDFGELGKLMEALRRLSMV</sequence>
<reference evidence="2 3" key="1">
    <citation type="submission" date="2016-03" db="EMBL/GenBank/DDBJ databases">
        <title>Complete genome sequence of Thermococcus profundus strain DT5432.</title>
        <authorList>
            <person name="Oger P.M."/>
        </authorList>
    </citation>
    <scope>NUCLEOTIDE SEQUENCE [LARGE SCALE GENOMIC DNA]</scope>
    <source>
        <strain evidence="2 3">DT 5432</strain>
    </source>
</reference>
<dbReference type="KEGG" id="tprf:A3L09_09285"/>
<dbReference type="InterPro" id="IPR004843">
    <property type="entry name" value="Calcineurin-like_PHP"/>
</dbReference>
<dbReference type="PANTHER" id="PTHR39323">
    <property type="entry name" value="BLR1149 PROTEIN"/>
    <property type="match status" value="1"/>
</dbReference>
<dbReference type="InterPro" id="IPR024173">
    <property type="entry name" value="Pesterase_MJ0037-like"/>
</dbReference>
<dbReference type="InterPro" id="IPR004376">
    <property type="entry name" value="Pesterase_MJ0037"/>
</dbReference>
<feature type="domain" description="Calcineurin-like phosphoesterase" evidence="1">
    <location>
        <begin position="17"/>
        <end position="132"/>
    </location>
</feature>
<evidence type="ECO:0000313" key="2">
    <source>
        <dbReference type="EMBL" id="ASJ03439.1"/>
    </source>
</evidence>
<dbReference type="Proteomes" id="UP000250179">
    <property type="component" value="Chromosome"/>
</dbReference>
<dbReference type="InterPro" id="IPR029052">
    <property type="entry name" value="Metallo-depent_PP-like"/>
</dbReference>
<dbReference type="PIRSF" id="PIRSF000887">
    <property type="entry name" value="Pesterase_MJ0037"/>
    <property type="match status" value="1"/>
</dbReference>
<dbReference type="CDD" id="cd07391">
    <property type="entry name" value="MPP_PF1019"/>
    <property type="match status" value="1"/>
</dbReference>
<name>A0A2Z2MD35_THEPR</name>
<dbReference type="Gene3D" id="3.60.21.10">
    <property type="match status" value="1"/>
</dbReference>
<dbReference type="AlphaFoldDB" id="A0A2Z2MD35"/>
<dbReference type="GeneID" id="33320608"/>
<protein>
    <submittedName>
        <fullName evidence="2">Metallophosphoesterase</fullName>
    </submittedName>
</protein>
<accession>A0A2Z2MD35</accession>
<evidence type="ECO:0000259" key="1">
    <source>
        <dbReference type="Pfam" id="PF00149"/>
    </source>
</evidence>
<dbReference type="OrthoDB" id="18264at2157"/>
<keyword evidence="3" id="KW-1185">Reference proteome</keyword>
<dbReference type="GO" id="GO:0016787">
    <property type="term" value="F:hydrolase activity"/>
    <property type="evidence" value="ECO:0007669"/>
    <property type="project" value="InterPro"/>
</dbReference>
<proteinExistence type="predicted"/>
<dbReference type="RefSeq" id="WP_088858696.1">
    <property type="nucleotide sequence ID" value="NZ_CP014862.1"/>
</dbReference>
<gene>
    <name evidence="2" type="ORF">A3L09_09285</name>
</gene>